<feature type="compositionally biased region" description="Basic and acidic residues" evidence="1">
    <location>
        <begin position="54"/>
        <end position="69"/>
    </location>
</feature>
<reference evidence="2" key="1">
    <citation type="submission" date="2020-02" db="EMBL/GenBank/DDBJ databases">
        <authorList>
            <person name="Meier V. D."/>
        </authorList>
    </citation>
    <scope>NUCLEOTIDE SEQUENCE</scope>
    <source>
        <strain evidence="2">AVDCRST_MAG45</strain>
    </source>
</reference>
<feature type="non-terminal residue" evidence="2">
    <location>
        <position position="1"/>
    </location>
</feature>
<feature type="region of interest" description="Disordered" evidence="1">
    <location>
        <begin position="1"/>
        <end position="74"/>
    </location>
</feature>
<dbReference type="EMBL" id="CADCVU010000125">
    <property type="protein sequence ID" value="CAA9504631.1"/>
    <property type="molecule type" value="Genomic_DNA"/>
</dbReference>
<dbReference type="AlphaFoldDB" id="A0A6J4ST80"/>
<gene>
    <name evidence="2" type="ORF">AVDCRST_MAG45-1524</name>
</gene>
<feature type="non-terminal residue" evidence="2">
    <location>
        <position position="94"/>
    </location>
</feature>
<proteinExistence type="predicted"/>
<organism evidence="2">
    <name type="scientific">uncultured Solirubrobacterales bacterium</name>
    <dbReference type="NCBI Taxonomy" id="768556"/>
    <lineage>
        <taxon>Bacteria</taxon>
        <taxon>Bacillati</taxon>
        <taxon>Actinomycetota</taxon>
        <taxon>Thermoleophilia</taxon>
        <taxon>Solirubrobacterales</taxon>
        <taxon>environmental samples</taxon>
    </lineage>
</organism>
<evidence type="ECO:0000256" key="1">
    <source>
        <dbReference type="SAM" id="MobiDB-lite"/>
    </source>
</evidence>
<name>A0A6J4ST80_9ACTN</name>
<protein>
    <submittedName>
        <fullName evidence="2">Uncharacterized protein</fullName>
    </submittedName>
</protein>
<sequence length="94" mass="9046">VPATSGDNPGPGPGSVAAGRRSGPERGGSTGVRAPRSGHGQLSFLGVGAGAPDDVGRGADEREPDDGGARRLAGGGVAAIRGRRARRAIGAPAV</sequence>
<evidence type="ECO:0000313" key="2">
    <source>
        <dbReference type="EMBL" id="CAA9504631.1"/>
    </source>
</evidence>
<accession>A0A6J4ST80</accession>